<organism evidence="2 3">
    <name type="scientific">Rickenella mellea</name>
    <dbReference type="NCBI Taxonomy" id="50990"/>
    <lineage>
        <taxon>Eukaryota</taxon>
        <taxon>Fungi</taxon>
        <taxon>Dikarya</taxon>
        <taxon>Basidiomycota</taxon>
        <taxon>Agaricomycotina</taxon>
        <taxon>Agaricomycetes</taxon>
        <taxon>Hymenochaetales</taxon>
        <taxon>Rickenellaceae</taxon>
        <taxon>Rickenella</taxon>
    </lineage>
</organism>
<feature type="compositionally biased region" description="Polar residues" evidence="1">
    <location>
        <begin position="369"/>
        <end position="384"/>
    </location>
</feature>
<dbReference type="OrthoDB" id="3223825at2759"/>
<dbReference type="VEuPathDB" id="FungiDB:BD410DRAFT_617822"/>
<dbReference type="AlphaFoldDB" id="A0A4Y7PNF2"/>
<feature type="region of interest" description="Disordered" evidence="1">
    <location>
        <begin position="143"/>
        <end position="172"/>
    </location>
</feature>
<feature type="region of interest" description="Disordered" evidence="1">
    <location>
        <begin position="350"/>
        <end position="410"/>
    </location>
</feature>
<dbReference type="Proteomes" id="UP000294933">
    <property type="component" value="Unassembled WGS sequence"/>
</dbReference>
<sequence>MDQWNGNSTAKGKESDNAFFLERLEAFLEKNLMDIGAFAEREGRSSEEIRRRVAEWHFKFLFKPGRTRDGETADKIRDILISTSQNLETLHTISGRQSLLLVVDPSDDSDESFLGGTVNGREFWRGMRGGGSAGARAFKEKCKGGLPTPSPSTTNIQRTARPGTPPTPAAKNSKGITAIETKNELYMSMRTALRNACGIRNAEMKWTKPEKLSVYGVRLVGWPSDIENKNPSQMSMREMTSLSFMLKTGQLRFDAIEGSHIPTLLQSIDDTPEVDADMAWACNEDVLSSDQPSSMDTPNTRVMTTHSSSSTQSFALYDFSTSNGSIGQHASSSGHQGTQQALEQISLEPGPTLLPAAPSTLTSSPASAQFSSHIPLSAVSSAELKQQRQKRPRLEKATPDEPVRLTRPHS</sequence>
<reference evidence="2 3" key="1">
    <citation type="submission" date="2018-06" db="EMBL/GenBank/DDBJ databases">
        <title>A transcriptomic atlas of mushroom development highlights an independent origin of complex multicellularity.</title>
        <authorList>
            <consortium name="DOE Joint Genome Institute"/>
            <person name="Krizsan K."/>
            <person name="Almasi E."/>
            <person name="Merenyi Z."/>
            <person name="Sahu N."/>
            <person name="Viragh M."/>
            <person name="Koszo T."/>
            <person name="Mondo S."/>
            <person name="Kiss B."/>
            <person name="Balint B."/>
            <person name="Kues U."/>
            <person name="Barry K."/>
            <person name="Hegedus J.C."/>
            <person name="Henrissat B."/>
            <person name="Johnson J."/>
            <person name="Lipzen A."/>
            <person name="Ohm R."/>
            <person name="Nagy I."/>
            <person name="Pangilinan J."/>
            <person name="Yan J."/>
            <person name="Xiong Y."/>
            <person name="Grigoriev I.V."/>
            <person name="Hibbett D.S."/>
            <person name="Nagy L.G."/>
        </authorList>
    </citation>
    <scope>NUCLEOTIDE SEQUENCE [LARGE SCALE GENOMIC DNA]</scope>
    <source>
        <strain evidence="2 3">SZMC22713</strain>
    </source>
</reference>
<keyword evidence="3" id="KW-1185">Reference proteome</keyword>
<proteinExistence type="predicted"/>
<feature type="compositionally biased region" description="Basic and acidic residues" evidence="1">
    <location>
        <begin position="392"/>
        <end position="404"/>
    </location>
</feature>
<name>A0A4Y7PNF2_9AGAM</name>
<feature type="compositionally biased region" description="Low complexity" evidence="1">
    <location>
        <begin position="351"/>
        <end position="368"/>
    </location>
</feature>
<accession>A0A4Y7PNF2</accession>
<protein>
    <submittedName>
        <fullName evidence="2">Uncharacterized protein</fullName>
    </submittedName>
</protein>
<gene>
    <name evidence="2" type="ORF">BD410DRAFT_617822</name>
</gene>
<evidence type="ECO:0000256" key="1">
    <source>
        <dbReference type="SAM" id="MobiDB-lite"/>
    </source>
</evidence>
<evidence type="ECO:0000313" key="2">
    <source>
        <dbReference type="EMBL" id="TDL16566.1"/>
    </source>
</evidence>
<dbReference type="EMBL" id="ML170240">
    <property type="protein sequence ID" value="TDL16566.1"/>
    <property type="molecule type" value="Genomic_DNA"/>
</dbReference>
<evidence type="ECO:0000313" key="3">
    <source>
        <dbReference type="Proteomes" id="UP000294933"/>
    </source>
</evidence>
<feature type="region of interest" description="Disordered" evidence="1">
    <location>
        <begin position="286"/>
        <end position="307"/>
    </location>
</feature>